<organism evidence="7 8">
    <name type="scientific">Brevibacterium paucivorans</name>
    <dbReference type="NCBI Taxonomy" id="170994"/>
    <lineage>
        <taxon>Bacteria</taxon>
        <taxon>Bacillati</taxon>
        <taxon>Actinomycetota</taxon>
        <taxon>Actinomycetes</taxon>
        <taxon>Micrococcales</taxon>
        <taxon>Brevibacteriaceae</taxon>
        <taxon>Brevibacterium</taxon>
    </lineage>
</organism>
<accession>A0A2N6VLE7</accession>
<feature type="transmembrane region" description="Helical" evidence="5">
    <location>
        <begin position="370"/>
        <end position="390"/>
    </location>
</feature>
<evidence type="ECO:0000256" key="5">
    <source>
        <dbReference type="SAM" id="Phobius"/>
    </source>
</evidence>
<evidence type="ECO:0000256" key="3">
    <source>
        <dbReference type="ARBA" id="ARBA00022989"/>
    </source>
</evidence>
<feature type="transmembrane region" description="Helical" evidence="5">
    <location>
        <begin position="247"/>
        <end position="269"/>
    </location>
</feature>
<dbReference type="PANTHER" id="PTHR23542:SF1">
    <property type="entry name" value="MAJOR FACILITATOR SUPERFAMILY (MFS) PROFILE DOMAIN-CONTAINING PROTEIN"/>
    <property type="match status" value="1"/>
</dbReference>
<evidence type="ECO:0000256" key="1">
    <source>
        <dbReference type="ARBA" id="ARBA00004651"/>
    </source>
</evidence>
<evidence type="ECO:0000313" key="8">
    <source>
        <dbReference type="Proteomes" id="UP000235598"/>
    </source>
</evidence>
<feature type="transmembrane region" description="Helical" evidence="5">
    <location>
        <begin position="276"/>
        <end position="294"/>
    </location>
</feature>
<evidence type="ECO:0000256" key="2">
    <source>
        <dbReference type="ARBA" id="ARBA00022692"/>
    </source>
</evidence>
<dbReference type="AlphaFoldDB" id="A0A2N6VLE7"/>
<feature type="transmembrane region" description="Helical" evidence="5">
    <location>
        <begin position="209"/>
        <end position="227"/>
    </location>
</feature>
<feature type="transmembrane region" description="Helical" evidence="5">
    <location>
        <begin position="170"/>
        <end position="188"/>
    </location>
</feature>
<dbReference type="InterPro" id="IPR011701">
    <property type="entry name" value="MFS"/>
</dbReference>
<dbReference type="EMBL" id="PNHK01000003">
    <property type="protein sequence ID" value="PMD04936.1"/>
    <property type="molecule type" value="Genomic_DNA"/>
</dbReference>
<dbReference type="InterPro" id="IPR020846">
    <property type="entry name" value="MFS_dom"/>
</dbReference>
<dbReference type="Pfam" id="PF07690">
    <property type="entry name" value="MFS_1"/>
    <property type="match status" value="1"/>
</dbReference>
<dbReference type="SUPFAM" id="SSF103473">
    <property type="entry name" value="MFS general substrate transporter"/>
    <property type="match status" value="2"/>
</dbReference>
<dbReference type="Proteomes" id="UP000235598">
    <property type="component" value="Unassembled WGS sequence"/>
</dbReference>
<feature type="domain" description="Major facilitator superfamily (MFS) profile" evidence="6">
    <location>
        <begin position="214"/>
        <end position="406"/>
    </location>
</feature>
<evidence type="ECO:0000313" key="7">
    <source>
        <dbReference type="EMBL" id="PMD04936.1"/>
    </source>
</evidence>
<dbReference type="Gene3D" id="1.20.1250.20">
    <property type="entry name" value="MFS general substrate transporter like domains"/>
    <property type="match status" value="2"/>
</dbReference>
<dbReference type="InterPro" id="IPR036259">
    <property type="entry name" value="MFS_trans_sf"/>
</dbReference>
<dbReference type="PROSITE" id="PS50850">
    <property type="entry name" value="MFS"/>
    <property type="match status" value="1"/>
</dbReference>
<feature type="transmembrane region" description="Helical" evidence="5">
    <location>
        <begin position="300"/>
        <end position="325"/>
    </location>
</feature>
<dbReference type="OrthoDB" id="9180256at2"/>
<dbReference type="GO" id="GO:0022857">
    <property type="term" value="F:transmembrane transporter activity"/>
    <property type="evidence" value="ECO:0007669"/>
    <property type="project" value="InterPro"/>
</dbReference>
<feature type="transmembrane region" description="Helical" evidence="5">
    <location>
        <begin position="337"/>
        <end position="358"/>
    </location>
</feature>
<comment type="subcellular location">
    <subcellularLocation>
        <location evidence="1">Cell membrane</location>
        <topology evidence="1">Multi-pass membrane protein</topology>
    </subcellularLocation>
</comment>
<keyword evidence="4 5" id="KW-0472">Membrane</keyword>
<dbReference type="PANTHER" id="PTHR23542">
    <property type="match status" value="1"/>
</dbReference>
<feature type="transmembrane region" description="Helical" evidence="5">
    <location>
        <begin position="20"/>
        <end position="40"/>
    </location>
</feature>
<evidence type="ECO:0000256" key="4">
    <source>
        <dbReference type="ARBA" id="ARBA00023136"/>
    </source>
</evidence>
<evidence type="ECO:0000259" key="6">
    <source>
        <dbReference type="PROSITE" id="PS50850"/>
    </source>
</evidence>
<comment type="caution">
    <text evidence="7">The sequence shown here is derived from an EMBL/GenBank/DDBJ whole genome shotgun (WGS) entry which is preliminary data.</text>
</comment>
<feature type="transmembrane region" description="Helical" evidence="5">
    <location>
        <begin position="46"/>
        <end position="67"/>
    </location>
</feature>
<name>A0A2N6VLE7_9MICO</name>
<proteinExistence type="predicted"/>
<keyword evidence="2 5" id="KW-0812">Transmembrane</keyword>
<keyword evidence="3 5" id="KW-1133">Transmembrane helix</keyword>
<dbReference type="RefSeq" id="WP_102238879.1">
    <property type="nucleotide sequence ID" value="NZ_PNHK01000003.1"/>
</dbReference>
<sequence>MLSTYRDILSLPGAWRFSIAGLIARFPMAILGLGIVLFVQGVTGSYALAGVLSAVYMVAVAIATPFLAKLVDKHGQSKIMVPVTYVHLVATVALIVTVYADLWWLVYPVTVVTGASVGSVGSLVRARWSHVAPTPRQFSTALSWESVADEFLFIVGPVLVTVLATAVQPALGIIGSSVALAVGAALYYSQKDTEPPVAKHDPTAPKGKVMSNPAIFVVVMSQLFVGINFGALDVGAVAFAEEQGLKSFAGVALGVHAIGSLSAGIAYGAITWKSKARIRFAIALSALALGGWALQLATSQLLLCIIMFFVGLTVAPSIIAASTIIEQFAPLSRLTEAFAWIGTLMSVGVAAGSVLAGIAADSYGAKTALLIPALGSSVAALVVIVCNRMLDPGYRRHQREVVETGE</sequence>
<feature type="transmembrane region" description="Helical" evidence="5">
    <location>
        <begin position="79"/>
        <end position="99"/>
    </location>
</feature>
<protein>
    <submittedName>
        <fullName evidence="7">MFS transporter</fullName>
    </submittedName>
</protein>
<dbReference type="GO" id="GO:0005886">
    <property type="term" value="C:plasma membrane"/>
    <property type="evidence" value="ECO:0007669"/>
    <property type="project" value="UniProtKB-SubCell"/>
</dbReference>
<gene>
    <name evidence="7" type="ORF">CJ199_07470</name>
</gene>
<reference evidence="7 8" key="1">
    <citation type="submission" date="2017-09" db="EMBL/GenBank/DDBJ databases">
        <title>Bacterial strain isolated from the female urinary microbiota.</title>
        <authorList>
            <person name="Thomas-White K."/>
            <person name="Kumar N."/>
            <person name="Forster S."/>
            <person name="Putonti C."/>
            <person name="Lawley T."/>
            <person name="Wolfe A.J."/>
        </authorList>
    </citation>
    <scope>NUCLEOTIDE SEQUENCE [LARGE SCALE GENOMIC DNA]</scope>
    <source>
        <strain evidence="7 8">UMB1301</strain>
    </source>
</reference>